<name>S7UFG8_9BACT</name>
<evidence type="ECO:0000256" key="1">
    <source>
        <dbReference type="SAM" id="MobiDB-lite"/>
    </source>
</evidence>
<dbReference type="STRING" id="1121439.dsat_1090"/>
<reference evidence="3 4" key="1">
    <citation type="journal article" date="2013" name="Genome Announc.">
        <title>Draft genome sequences for three mercury-methylating, sulfate-reducing bacteria.</title>
        <authorList>
            <person name="Brown S.D."/>
            <person name="Hurt R.A.Jr."/>
            <person name="Gilmour C.C."/>
            <person name="Elias D.A."/>
        </authorList>
    </citation>
    <scope>NUCLEOTIDE SEQUENCE [LARGE SCALE GENOMIC DNA]</scope>
    <source>
        <strain evidence="3 4">DSM 16529</strain>
    </source>
</reference>
<dbReference type="AlphaFoldDB" id="S7UFG8"/>
<dbReference type="eggNOG" id="ENOG5033IB5">
    <property type="taxonomic scope" value="Bacteria"/>
</dbReference>
<feature type="chain" id="PRO_5004544814" evidence="2">
    <location>
        <begin position="21"/>
        <end position="199"/>
    </location>
</feature>
<feature type="signal peptide" evidence="2">
    <location>
        <begin position="1"/>
        <end position="20"/>
    </location>
</feature>
<dbReference type="Proteomes" id="UP000014975">
    <property type="component" value="Unassembled WGS sequence"/>
</dbReference>
<evidence type="ECO:0000313" key="4">
    <source>
        <dbReference type="Proteomes" id="UP000014975"/>
    </source>
</evidence>
<keyword evidence="4" id="KW-1185">Reference proteome</keyword>
<accession>S7UFG8</accession>
<sequence length="199" mass="22162">MSRLILLTVLVCVLAIPTAAGENQGPVVEHSLTYSAKGTRSEARHGHLRINDKKIPWGFSRVVAGDQSFSFYVRRYHFGNDGYHFAQPPFFPPDSPEDMSTADLNRGYVLTRERPGNTPADWFYVEWNDGAAFASTDALDQLIEEQAIITVPTDLGDAGWRPDNVGGRERPDNVGGRERPDFPQRLPWPPTDPATKPAQ</sequence>
<comment type="caution">
    <text evidence="3">The sequence shown here is derived from an EMBL/GenBank/DDBJ whole genome shotgun (WGS) entry which is preliminary data.</text>
</comment>
<feature type="compositionally biased region" description="Basic and acidic residues" evidence="1">
    <location>
        <begin position="166"/>
        <end position="182"/>
    </location>
</feature>
<evidence type="ECO:0000256" key="2">
    <source>
        <dbReference type="SAM" id="SignalP"/>
    </source>
</evidence>
<feature type="region of interest" description="Disordered" evidence="1">
    <location>
        <begin position="154"/>
        <end position="199"/>
    </location>
</feature>
<dbReference type="RefSeq" id="WP_020887787.1">
    <property type="nucleotide sequence ID" value="NZ_ATHI01000030.1"/>
</dbReference>
<organism evidence="3 4">
    <name type="scientific">Alkalidesulfovibrio alkalitolerans DSM 16529</name>
    <dbReference type="NCBI Taxonomy" id="1121439"/>
    <lineage>
        <taxon>Bacteria</taxon>
        <taxon>Pseudomonadati</taxon>
        <taxon>Thermodesulfobacteriota</taxon>
        <taxon>Desulfovibrionia</taxon>
        <taxon>Desulfovibrionales</taxon>
        <taxon>Desulfovibrionaceae</taxon>
        <taxon>Alkalidesulfovibrio</taxon>
    </lineage>
</organism>
<protein>
    <submittedName>
        <fullName evidence="3">Uncharacterized protein</fullName>
    </submittedName>
</protein>
<dbReference type="PATRIC" id="fig|1121439.3.peg.2464"/>
<keyword evidence="2" id="KW-0732">Signal</keyword>
<gene>
    <name evidence="3" type="ORF">dsat_1090</name>
</gene>
<dbReference type="EMBL" id="ATHI01000030">
    <property type="protein sequence ID" value="EPR30963.1"/>
    <property type="molecule type" value="Genomic_DNA"/>
</dbReference>
<dbReference type="OrthoDB" id="5523883at2"/>
<evidence type="ECO:0000313" key="3">
    <source>
        <dbReference type="EMBL" id="EPR30963.1"/>
    </source>
</evidence>
<proteinExistence type="predicted"/>